<gene>
    <name evidence="1" type="ORF">HIR71_05955</name>
</gene>
<comment type="caution">
    <text evidence="1">The sequence shown here is derived from an EMBL/GenBank/DDBJ whole genome shotgun (WGS) entry which is preliminary data.</text>
</comment>
<evidence type="ECO:0000313" key="2">
    <source>
        <dbReference type="Proteomes" id="UP000562124"/>
    </source>
</evidence>
<proteinExistence type="predicted"/>
<sequence>MTGRATALDDVTGLRALADRQHGVCTRDQLHSLGVSRHHVRNQVAARRWRLVCPDVVALHRGPLDRIAAMWAAALACPPGGVLGAWTALELAGLDGWYRQELHVVIARGQRPPGATGVVVHESRRHVPTDGVLLRGLPVHPVDRAAVDAAAWSRSSRTAVGLLAAVVQQGLSTADRLGSALELAGKVRHRRLLAHCLADIDGGSQSLAEIDFVRFCRDHDLPEPRRQVRRQDSRGRWRYLDVEWQLADGRTVAVEIDGIGHMEATRWYDDLLRSAELPHDERRTLIRLPATAVRIDGARVARILRRHLGPHHERSVRPTARPSTRNA</sequence>
<evidence type="ECO:0008006" key="3">
    <source>
        <dbReference type="Google" id="ProtNLM"/>
    </source>
</evidence>
<evidence type="ECO:0000313" key="1">
    <source>
        <dbReference type="EMBL" id="NMR19768.1"/>
    </source>
</evidence>
<dbReference type="EMBL" id="JABCJJ010000006">
    <property type="protein sequence ID" value="NMR19768.1"/>
    <property type="molecule type" value="Genomic_DNA"/>
</dbReference>
<organism evidence="1 2">
    <name type="scientific">Cellulomonas fimi</name>
    <dbReference type="NCBI Taxonomy" id="1708"/>
    <lineage>
        <taxon>Bacteria</taxon>
        <taxon>Bacillati</taxon>
        <taxon>Actinomycetota</taxon>
        <taxon>Actinomycetes</taxon>
        <taxon>Micrococcales</taxon>
        <taxon>Cellulomonadaceae</taxon>
        <taxon>Cellulomonas</taxon>
    </lineage>
</organism>
<name>A0A7Y0LYK3_CELFI</name>
<protein>
    <recommendedName>
        <fullName evidence="3">DUF559 domain-containing protein</fullName>
    </recommendedName>
</protein>
<reference evidence="1 2" key="1">
    <citation type="submission" date="2020-04" db="EMBL/GenBank/DDBJ databases">
        <title>Sequencing and Assembly of C. fimi.</title>
        <authorList>
            <person name="Ramsey A.R."/>
        </authorList>
    </citation>
    <scope>NUCLEOTIDE SEQUENCE [LARGE SCALE GENOMIC DNA]</scope>
    <source>
        <strain evidence="1 2">SB</strain>
    </source>
</reference>
<dbReference type="AlphaFoldDB" id="A0A7Y0LYK3"/>
<accession>A0A7Y0LYK3</accession>
<dbReference type="Proteomes" id="UP000562124">
    <property type="component" value="Unassembled WGS sequence"/>
</dbReference>
<keyword evidence="2" id="KW-1185">Reference proteome</keyword>